<proteinExistence type="predicted"/>
<feature type="transmembrane region" description="Helical" evidence="1">
    <location>
        <begin position="164"/>
        <end position="185"/>
    </location>
</feature>
<feature type="transmembrane region" description="Helical" evidence="1">
    <location>
        <begin position="48"/>
        <end position="67"/>
    </location>
</feature>
<organism evidence="2 3">
    <name type="scientific">Planotetraspora silvatica</name>
    <dbReference type="NCBI Taxonomy" id="234614"/>
    <lineage>
        <taxon>Bacteria</taxon>
        <taxon>Bacillati</taxon>
        <taxon>Actinomycetota</taxon>
        <taxon>Actinomycetes</taxon>
        <taxon>Streptosporangiales</taxon>
        <taxon>Streptosporangiaceae</taxon>
        <taxon>Planotetraspora</taxon>
    </lineage>
</organism>
<feature type="transmembrane region" description="Helical" evidence="1">
    <location>
        <begin position="289"/>
        <end position="309"/>
    </location>
</feature>
<gene>
    <name evidence="2" type="ORF">Psi02_10510</name>
</gene>
<dbReference type="AlphaFoldDB" id="A0A8J3UGQ1"/>
<name>A0A8J3UGQ1_9ACTN</name>
<comment type="caution">
    <text evidence="2">The sequence shown here is derived from an EMBL/GenBank/DDBJ whole genome shotgun (WGS) entry which is preliminary data.</text>
</comment>
<keyword evidence="1" id="KW-1133">Transmembrane helix</keyword>
<feature type="transmembrane region" description="Helical" evidence="1">
    <location>
        <begin position="79"/>
        <end position="106"/>
    </location>
</feature>
<feature type="transmembrane region" description="Helical" evidence="1">
    <location>
        <begin position="12"/>
        <end position="28"/>
    </location>
</feature>
<evidence type="ECO:0000313" key="3">
    <source>
        <dbReference type="Proteomes" id="UP000644610"/>
    </source>
</evidence>
<dbReference type="EMBL" id="BOOQ01000003">
    <property type="protein sequence ID" value="GII44627.1"/>
    <property type="molecule type" value="Genomic_DNA"/>
</dbReference>
<feature type="transmembrane region" description="Helical" evidence="1">
    <location>
        <begin position="243"/>
        <end position="269"/>
    </location>
</feature>
<accession>A0A8J3UGQ1</accession>
<sequence length="335" mass="35815">MELRSPRWRPWAAPAWTFAYGALHVWWLTGPGAPSAPPDEPFSPGRWAAVTLAFLAAAACSLIAARAGRRWTSPARWSLVMAAWASGAGLILYSYLIAISLVAMVFGQYGDWASLLTRAAGTTGGVLTVACAVAEQRRVRRGCPACGRVHGRSPERRTDPTPRWAYVAAYVAVAGCVARVVAWVIDVVRPGGPSPIALGSPFTLFVVLLVLAGTVLPLSLVHRWGRIWPRWVVPLAGRGVPRWLVLGPAFFVGASLTGYFGLAGMTAWLLGEGNLAEDTVVVWHLAMEMFGYTLWGLGLLVAATSYYGLTRPDCPLPEVATPRAHGSARHAPPGA</sequence>
<keyword evidence="1" id="KW-0812">Transmembrane</keyword>
<dbReference type="RefSeq" id="WP_203972259.1">
    <property type="nucleotide sequence ID" value="NZ_BAAAKY010000004.1"/>
</dbReference>
<keyword evidence="3" id="KW-1185">Reference proteome</keyword>
<feature type="transmembrane region" description="Helical" evidence="1">
    <location>
        <begin position="112"/>
        <end position="134"/>
    </location>
</feature>
<evidence type="ECO:0000256" key="1">
    <source>
        <dbReference type="SAM" id="Phobius"/>
    </source>
</evidence>
<feature type="transmembrane region" description="Helical" evidence="1">
    <location>
        <begin position="197"/>
        <end position="222"/>
    </location>
</feature>
<keyword evidence="1" id="KW-0472">Membrane</keyword>
<evidence type="ECO:0000313" key="2">
    <source>
        <dbReference type="EMBL" id="GII44627.1"/>
    </source>
</evidence>
<reference evidence="2" key="1">
    <citation type="submission" date="2021-01" db="EMBL/GenBank/DDBJ databases">
        <title>Whole genome shotgun sequence of Planotetraspora silvatica NBRC 100141.</title>
        <authorList>
            <person name="Komaki H."/>
            <person name="Tamura T."/>
        </authorList>
    </citation>
    <scope>NUCLEOTIDE SEQUENCE</scope>
    <source>
        <strain evidence="2">NBRC 100141</strain>
    </source>
</reference>
<protein>
    <submittedName>
        <fullName evidence="2">Uncharacterized protein</fullName>
    </submittedName>
</protein>
<dbReference type="Proteomes" id="UP000644610">
    <property type="component" value="Unassembled WGS sequence"/>
</dbReference>